<dbReference type="Proteomes" id="UP001153636">
    <property type="component" value="Chromosome 2"/>
</dbReference>
<sequence>MSVELPKKKQDVYKCRESTWYLSEEIAVLSLFDDEVDEQTKENIVLNLQRESLYDSGKRYIPSKEDMSNYLYGKSLRDFVYIKSKTLFSRLKIDENFLQKLVST</sequence>
<proteinExistence type="predicted"/>
<gene>
    <name evidence="1" type="ORF">PSYICH_LOCUS7804</name>
</gene>
<protein>
    <submittedName>
        <fullName evidence="1">Uncharacterized protein</fullName>
    </submittedName>
</protein>
<reference evidence="1" key="1">
    <citation type="submission" date="2022-01" db="EMBL/GenBank/DDBJ databases">
        <authorList>
            <person name="King R."/>
        </authorList>
    </citation>
    <scope>NUCLEOTIDE SEQUENCE</scope>
</reference>
<organism evidence="1 2">
    <name type="scientific">Psylliodes chrysocephalus</name>
    <dbReference type="NCBI Taxonomy" id="3402493"/>
    <lineage>
        <taxon>Eukaryota</taxon>
        <taxon>Metazoa</taxon>
        <taxon>Ecdysozoa</taxon>
        <taxon>Arthropoda</taxon>
        <taxon>Hexapoda</taxon>
        <taxon>Insecta</taxon>
        <taxon>Pterygota</taxon>
        <taxon>Neoptera</taxon>
        <taxon>Endopterygota</taxon>
        <taxon>Coleoptera</taxon>
        <taxon>Polyphaga</taxon>
        <taxon>Cucujiformia</taxon>
        <taxon>Chrysomeloidea</taxon>
        <taxon>Chrysomelidae</taxon>
        <taxon>Galerucinae</taxon>
        <taxon>Alticini</taxon>
        <taxon>Psylliodes</taxon>
    </lineage>
</organism>
<keyword evidence="2" id="KW-1185">Reference proteome</keyword>
<dbReference type="AlphaFoldDB" id="A0A9P0GDJ7"/>
<accession>A0A9P0GDJ7</accession>
<dbReference type="OrthoDB" id="6776719at2759"/>
<evidence type="ECO:0000313" key="1">
    <source>
        <dbReference type="EMBL" id="CAH1105890.1"/>
    </source>
</evidence>
<evidence type="ECO:0000313" key="2">
    <source>
        <dbReference type="Proteomes" id="UP001153636"/>
    </source>
</evidence>
<dbReference type="EMBL" id="OV651814">
    <property type="protein sequence ID" value="CAH1105890.1"/>
    <property type="molecule type" value="Genomic_DNA"/>
</dbReference>
<name>A0A9P0GDJ7_9CUCU</name>